<comment type="caution">
    <text evidence="4">The sequence shown here is derived from an EMBL/GenBank/DDBJ whole genome shotgun (WGS) entry which is preliminary data.</text>
</comment>
<dbReference type="RefSeq" id="WP_051839409.1">
    <property type="nucleotide sequence ID" value="NZ_ASYR01000014.1"/>
</dbReference>
<dbReference type="EMBL" id="MIFZ01000223">
    <property type="protein sequence ID" value="OSY51686.1"/>
    <property type="molecule type" value="Genomic_DNA"/>
</dbReference>
<feature type="transmembrane region" description="Helical" evidence="2">
    <location>
        <begin position="55"/>
        <end position="76"/>
    </location>
</feature>
<organism evidence="4 5">
    <name type="scientific">Streptomyces fradiae ATCC 10745 = DSM 40063</name>
    <dbReference type="NCBI Taxonomy" id="1319510"/>
    <lineage>
        <taxon>Bacteria</taxon>
        <taxon>Bacillati</taxon>
        <taxon>Actinomycetota</taxon>
        <taxon>Actinomycetes</taxon>
        <taxon>Kitasatosporales</taxon>
        <taxon>Streptomycetaceae</taxon>
        <taxon>Streptomyces</taxon>
    </lineage>
</organism>
<evidence type="ECO:0008006" key="7">
    <source>
        <dbReference type="Google" id="ProtNLM"/>
    </source>
</evidence>
<dbReference type="Proteomes" id="UP000194318">
    <property type="component" value="Unassembled WGS sequence"/>
</dbReference>
<evidence type="ECO:0000313" key="3">
    <source>
        <dbReference type="EMBL" id="KAF0649433.1"/>
    </source>
</evidence>
<keyword evidence="6" id="KW-1185">Reference proteome</keyword>
<name>A0A1Y2NW13_STRFR</name>
<evidence type="ECO:0000313" key="4">
    <source>
        <dbReference type="EMBL" id="OSY51686.1"/>
    </source>
</evidence>
<evidence type="ECO:0000256" key="2">
    <source>
        <dbReference type="SAM" id="Phobius"/>
    </source>
</evidence>
<evidence type="ECO:0000256" key="1">
    <source>
        <dbReference type="SAM" id="MobiDB-lite"/>
    </source>
</evidence>
<dbReference type="AlphaFoldDB" id="A0A1Y2NW13"/>
<reference evidence="3 6" key="1">
    <citation type="submission" date="2013-05" db="EMBL/GenBank/DDBJ databases">
        <title>Genome Sequence of Streptomyces fradiae.</title>
        <authorList>
            <person name="Kirby R."/>
        </authorList>
    </citation>
    <scope>NUCLEOTIDE SEQUENCE [LARGE SCALE GENOMIC DNA]</scope>
    <source>
        <strain evidence="3 6">ATCC 10745</strain>
    </source>
</reference>
<dbReference type="GeneID" id="91405219"/>
<protein>
    <recommendedName>
        <fullName evidence="7">DUF3558 domain-containing protein</fullName>
    </recommendedName>
</protein>
<feature type="region of interest" description="Disordered" evidence="1">
    <location>
        <begin position="1"/>
        <end position="23"/>
    </location>
</feature>
<gene>
    <name evidence="4" type="ORF">BG846_02618</name>
    <name evidence="3" type="ORF">K701_12665</name>
</gene>
<dbReference type="EMBL" id="ASYR01000014">
    <property type="protein sequence ID" value="KAF0649433.1"/>
    <property type="molecule type" value="Genomic_DNA"/>
</dbReference>
<keyword evidence="2" id="KW-0472">Membrane</keyword>
<reference evidence="4 5" key="2">
    <citation type="submission" date="2016-09" db="EMBL/GenBank/DDBJ databases">
        <title>Streptomyces fradiae DSM40063, a candidate organism with high potential of specific P450 cytochromes.</title>
        <authorList>
            <person name="Grumaz C."/>
            <person name="Vainshtein Y."/>
            <person name="Kirstahler P."/>
            <person name="Sohn K."/>
        </authorList>
    </citation>
    <scope>NUCLEOTIDE SEQUENCE [LARGE SCALE GENOMIC DNA]</scope>
    <source>
        <strain evidence="4 5">DSM 40063</strain>
    </source>
</reference>
<keyword evidence="2" id="KW-0812">Transmembrane</keyword>
<evidence type="ECO:0000313" key="6">
    <source>
        <dbReference type="Proteomes" id="UP000731519"/>
    </source>
</evidence>
<dbReference type="Proteomes" id="UP000731519">
    <property type="component" value="Unassembled WGS sequence"/>
</dbReference>
<evidence type="ECO:0000313" key="5">
    <source>
        <dbReference type="Proteomes" id="UP000194318"/>
    </source>
</evidence>
<accession>A0A1Y2NW13</accession>
<sequence>MISEPELVDDAGEPLRPGRPTAYATGGGFPYGSGADPVEGGAPAVLPGGRYRRRWLWAFGGALGASVLWAAGLTAYQTRGPDLGGYRAAPSLCAEAPLSALVTALGKRGATTSAESYEHPVLDRAYCAVTLGELPSTYEVNLRYELHKQADPGVEFEAVRKEAALPEEPAPEPVPGLGEKAYFSVGGGSYAALVVLDGQAEIALSVSGLHEYVDDTGDPPGESTHAPLDGLKEFMVEDVRELLERLRTAPAPDGSASPTR</sequence>
<keyword evidence="2" id="KW-1133">Transmembrane helix</keyword>
<proteinExistence type="predicted"/>
<feature type="compositionally biased region" description="Acidic residues" evidence="1">
    <location>
        <begin position="1"/>
        <end position="12"/>
    </location>
</feature>